<gene>
    <name evidence="1" type="ORF">LP422_07600</name>
</gene>
<dbReference type="Proteomes" id="UP001059663">
    <property type="component" value="Chromosome"/>
</dbReference>
<name>A0AC61U7H5_9MICO</name>
<sequence>MSTVHTIGHSTRPVDEFITLLHELGITRVVDIRTVPKSRHNPQYWHDALEASLTEAGLGYTRIEELGGLRKRRPDSVNTQWRNASFRGYADHMGTEEFEAGLARLLEIAEAESPVIMCAEAVPRRCHRSLVGDALLVRGVTVPDIIGDGAPKEHTLTSFAVVDGTRGDLPGHRRRGVSLDEERGQRACAWYSWLGTMPGALETRLVMLNIPMTGPPRGSRARPDRPHASAPGSAASTDPGAVVSSSAYSAIAR</sequence>
<evidence type="ECO:0000313" key="2">
    <source>
        <dbReference type="Proteomes" id="UP001059663"/>
    </source>
</evidence>
<reference evidence="1" key="1">
    <citation type="submission" date="2021-11" db="EMBL/GenBank/DDBJ databases">
        <title>Study of the species diversity of bacterial strains isolated from a unique natural object - Shulgan-Tash cave (Bashkiria).</title>
        <authorList>
            <person name="Sazanova A.L."/>
            <person name="Chirak E.R."/>
            <person name="Safronova V.I."/>
        </authorList>
    </citation>
    <scope>NUCLEOTIDE SEQUENCE</scope>
    <source>
        <strain evidence="1">P1</strain>
    </source>
</reference>
<proteinExistence type="predicted"/>
<evidence type="ECO:0000313" key="1">
    <source>
        <dbReference type="EMBL" id="UUZ45792.1"/>
    </source>
</evidence>
<protein>
    <submittedName>
        <fullName evidence="1">DUF488 domain-containing protein</fullName>
    </submittedName>
</protein>
<accession>A0AC61U7H5</accession>
<dbReference type="EMBL" id="CP087977">
    <property type="protein sequence ID" value="UUZ45792.1"/>
    <property type="molecule type" value="Genomic_DNA"/>
</dbReference>
<organism evidence="1 2">
    <name type="scientific">Janibacter limosus</name>
    <dbReference type="NCBI Taxonomy" id="53458"/>
    <lineage>
        <taxon>Bacteria</taxon>
        <taxon>Bacillati</taxon>
        <taxon>Actinomycetota</taxon>
        <taxon>Actinomycetes</taxon>
        <taxon>Micrococcales</taxon>
        <taxon>Intrasporangiaceae</taxon>
        <taxon>Janibacter</taxon>
    </lineage>
</organism>